<sequence length="146" mass="16863">MPLISRCMSKGIQVGNSIITGQKVESVRGTVRQIHTQRMEWSGVEFGGNVYEELKLFARLFCVLHFLSLTPVGEKTKFFEKTRSNRLKVPVRKQKYFQCPRIEPESMTSTSSRQKRLTFKEKADERIDSTCCHSYSGQSFEKFPLS</sequence>
<gene>
    <name evidence="1" type="ORF">NPIL_215931</name>
</gene>
<protein>
    <submittedName>
        <fullName evidence="1">Uncharacterized protein</fullName>
    </submittedName>
</protein>
<evidence type="ECO:0000313" key="1">
    <source>
        <dbReference type="EMBL" id="GFT10704.1"/>
    </source>
</evidence>
<dbReference type="Proteomes" id="UP000887013">
    <property type="component" value="Unassembled WGS sequence"/>
</dbReference>
<reference evidence="1" key="1">
    <citation type="submission" date="2020-08" db="EMBL/GenBank/DDBJ databases">
        <title>Multicomponent nature underlies the extraordinary mechanical properties of spider dragline silk.</title>
        <authorList>
            <person name="Kono N."/>
            <person name="Nakamura H."/>
            <person name="Mori M."/>
            <person name="Yoshida Y."/>
            <person name="Ohtoshi R."/>
            <person name="Malay A.D."/>
            <person name="Moran D.A.P."/>
            <person name="Tomita M."/>
            <person name="Numata K."/>
            <person name="Arakawa K."/>
        </authorList>
    </citation>
    <scope>NUCLEOTIDE SEQUENCE</scope>
</reference>
<evidence type="ECO:0000313" key="2">
    <source>
        <dbReference type="Proteomes" id="UP000887013"/>
    </source>
</evidence>
<proteinExistence type="predicted"/>
<accession>A0A8X6NEB0</accession>
<keyword evidence="2" id="KW-1185">Reference proteome</keyword>
<organism evidence="1 2">
    <name type="scientific">Nephila pilipes</name>
    <name type="common">Giant wood spider</name>
    <name type="synonym">Nephila maculata</name>
    <dbReference type="NCBI Taxonomy" id="299642"/>
    <lineage>
        <taxon>Eukaryota</taxon>
        <taxon>Metazoa</taxon>
        <taxon>Ecdysozoa</taxon>
        <taxon>Arthropoda</taxon>
        <taxon>Chelicerata</taxon>
        <taxon>Arachnida</taxon>
        <taxon>Araneae</taxon>
        <taxon>Araneomorphae</taxon>
        <taxon>Entelegynae</taxon>
        <taxon>Araneoidea</taxon>
        <taxon>Nephilidae</taxon>
        <taxon>Nephila</taxon>
    </lineage>
</organism>
<dbReference type="AlphaFoldDB" id="A0A8X6NEB0"/>
<dbReference type="EMBL" id="BMAW01008854">
    <property type="protein sequence ID" value="GFT10704.1"/>
    <property type="molecule type" value="Genomic_DNA"/>
</dbReference>
<comment type="caution">
    <text evidence="1">The sequence shown here is derived from an EMBL/GenBank/DDBJ whole genome shotgun (WGS) entry which is preliminary data.</text>
</comment>
<name>A0A8X6NEB0_NEPPI</name>